<comment type="similarity">
    <text evidence="1">Belongs to the phage portal family. PBSX subfamily.</text>
</comment>
<name>A0A5E7ZZ25_9SPHN</name>
<dbReference type="EMBL" id="CABVLI010000043">
    <property type="protein sequence ID" value="VVT24289.1"/>
    <property type="molecule type" value="Genomic_DNA"/>
</dbReference>
<dbReference type="InterPro" id="IPR006944">
    <property type="entry name" value="Phage/GTA_portal"/>
</dbReference>
<organism evidence="2 3">
    <name type="scientific">Sphingomonas aurantiaca</name>
    <dbReference type="NCBI Taxonomy" id="185949"/>
    <lineage>
        <taxon>Bacteria</taxon>
        <taxon>Pseudomonadati</taxon>
        <taxon>Pseudomonadota</taxon>
        <taxon>Alphaproteobacteria</taxon>
        <taxon>Sphingomonadales</taxon>
        <taxon>Sphingomonadaceae</taxon>
        <taxon>Sphingomonas</taxon>
    </lineage>
</organism>
<dbReference type="PIRSF" id="PIRSF018494">
    <property type="entry name" value="PBSX_VPQ"/>
    <property type="match status" value="1"/>
</dbReference>
<proteinExistence type="inferred from homology"/>
<evidence type="ECO:0008006" key="4">
    <source>
        <dbReference type="Google" id="ProtNLM"/>
    </source>
</evidence>
<dbReference type="NCBIfam" id="TIGR01540">
    <property type="entry name" value="portal_PBSX"/>
    <property type="match status" value="1"/>
</dbReference>
<evidence type="ECO:0000256" key="1">
    <source>
        <dbReference type="ARBA" id="ARBA00006799"/>
    </source>
</evidence>
<dbReference type="Proteomes" id="UP000326857">
    <property type="component" value="Unassembled WGS sequence"/>
</dbReference>
<protein>
    <recommendedName>
        <fullName evidence="4">PBSX family phage portal protein</fullName>
    </recommendedName>
</protein>
<gene>
    <name evidence="2" type="ORF">SPHINGO391_480083</name>
</gene>
<reference evidence="2 3" key="1">
    <citation type="submission" date="2019-09" db="EMBL/GenBank/DDBJ databases">
        <authorList>
            <person name="Dittami M. S."/>
        </authorList>
    </citation>
    <scope>NUCLEOTIDE SEQUENCE [LARGE SCALE GENOMIC DNA]</scope>
    <source>
        <strain evidence="2">SPHINGO391</strain>
    </source>
</reference>
<sequence>MSKRNSARALSRTEARAASAGAIDGAKPAGVEAFAFGDPEPVLDRRQILDLMECYANDRWYEPPVSRAGLARAFYASAHHSSAIDFKCNQVVAALEPTPYLSRSAFAKAVKDYLVFGDCFFEQRRNVFGDLLRLDHAPAKYVRRGIKPGTFYFVPGGIGETPFDPGSIVQIMQADINQEIYGVPGYMGAMQSTLLNEAATLFRRRYYLNGSHAGYILYATGEFANNDVDKMREALKLSKGPGNFRNMFVHAPKGGDNGIKIIPIAEVGANDQFLGIKTATQADILAAHRVPPQLLGIVPAQGSAFGNPTDATAMFMHLEIWPILMALLEINDQVGVEAVRYQDRLLPVAAK</sequence>
<dbReference type="InterPro" id="IPR030935">
    <property type="entry name" value="PBSX_Proteobac"/>
</dbReference>
<dbReference type="Pfam" id="PF04860">
    <property type="entry name" value="Phage_portal"/>
    <property type="match status" value="1"/>
</dbReference>
<evidence type="ECO:0000313" key="2">
    <source>
        <dbReference type="EMBL" id="VVT24289.1"/>
    </source>
</evidence>
<dbReference type="InterPro" id="IPR006430">
    <property type="entry name" value="Phage_portal_PBSX"/>
</dbReference>
<accession>A0A5E7ZZ25</accession>
<dbReference type="AlphaFoldDB" id="A0A5E7ZZ25"/>
<dbReference type="RefSeq" id="WP_151991524.1">
    <property type="nucleotide sequence ID" value="NZ_LR701528.1"/>
</dbReference>
<evidence type="ECO:0000313" key="3">
    <source>
        <dbReference type="Proteomes" id="UP000326857"/>
    </source>
</evidence>